<evidence type="ECO:0000313" key="3">
    <source>
        <dbReference type="Proteomes" id="UP001322277"/>
    </source>
</evidence>
<reference evidence="3" key="1">
    <citation type="journal article" date="2023" name="bioRxiv">
        <title>Complete genome of the Medicago anthracnose fungus, Colletotrichum destructivum, reveals a mini-chromosome-like region within a core chromosome.</title>
        <authorList>
            <person name="Lapalu N."/>
            <person name="Simon A."/>
            <person name="Lu A."/>
            <person name="Plaumann P.-L."/>
            <person name="Amselem J."/>
            <person name="Pigne S."/>
            <person name="Auger A."/>
            <person name="Koch C."/>
            <person name="Dallery J.-F."/>
            <person name="O'Connell R.J."/>
        </authorList>
    </citation>
    <scope>NUCLEOTIDE SEQUENCE [LARGE SCALE GENOMIC DNA]</scope>
    <source>
        <strain evidence="3">CBS 520.97</strain>
    </source>
</reference>
<protein>
    <submittedName>
        <fullName evidence="2">Gamma-crystallin</fullName>
    </submittedName>
</protein>
<dbReference type="SUPFAM" id="SSF49695">
    <property type="entry name" value="gamma-Crystallin-like"/>
    <property type="match status" value="1"/>
</dbReference>
<proteinExistence type="predicted"/>
<evidence type="ECO:0000256" key="1">
    <source>
        <dbReference type="SAM" id="SignalP"/>
    </source>
</evidence>
<sequence>MQYLIAVIVGAGAALAGVVPRAEASPAAVAVGGPLEGSLQAITHLYICQNINFGGSCQNVEVSTGVCYNLINGWNDVVSSLGPDAGTSCTLYENNGCSGASLPNIVNPGISNLGERGFNDRASSFRCF</sequence>
<keyword evidence="3" id="KW-1185">Reference proteome</keyword>
<dbReference type="Proteomes" id="UP001322277">
    <property type="component" value="Chromosome 3"/>
</dbReference>
<dbReference type="InterPro" id="IPR011024">
    <property type="entry name" value="G_crystallin-like"/>
</dbReference>
<dbReference type="GeneID" id="87942204"/>
<dbReference type="Gene3D" id="2.60.20.10">
    <property type="entry name" value="Crystallins"/>
    <property type="match status" value="1"/>
</dbReference>
<feature type="chain" id="PRO_5043802819" evidence="1">
    <location>
        <begin position="25"/>
        <end position="128"/>
    </location>
</feature>
<evidence type="ECO:0000313" key="2">
    <source>
        <dbReference type="EMBL" id="WQF80687.1"/>
    </source>
</evidence>
<organism evidence="2 3">
    <name type="scientific">Colletotrichum destructivum</name>
    <dbReference type="NCBI Taxonomy" id="34406"/>
    <lineage>
        <taxon>Eukaryota</taxon>
        <taxon>Fungi</taxon>
        <taxon>Dikarya</taxon>
        <taxon>Ascomycota</taxon>
        <taxon>Pezizomycotina</taxon>
        <taxon>Sordariomycetes</taxon>
        <taxon>Hypocreomycetidae</taxon>
        <taxon>Glomerellales</taxon>
        <taxon>Glomerellaceae</taxon>
        <taxon>Colletotrichum</taxon>
        <taxon>Colletotrichum destructivum species complex</taxon>
    </lineage>
</organism>
<dbReference type="RefSeq" id="XP_062777911.1">
    <property type="nucleotide sequence ID" value="XM_062921860.1"/>
</dbReference>
<gene>
    <name evidence="2" type="ORF">CDEST_05701</name>
</gene>
<dbReference type="AlphaFoldDB" id="A0AAX4IBS8"/>
<dbReference type="KEGG" id="cdet:87942204"/>
<name>A0AAX4IBS8_9PEZI</name>
<feature type="signal peptide" evidence="1">
    <location>
        <begin position="1"/>
        <end position="24"/>
    </location>
</feature>
<accession>A0AAX4IBS8</accession>
<dbReference type="EMBL" id="CP137307">
    <property type="protein sequence ID" value="WQF80687.1"/>
    <property type="molecule type" value="Genomic_DNA"/>
</dbReference>
<keyword evidence="1" id="KW-0732">Signal</keyword>